<evidence type="ECO:0000313" key="2">
    <source>
        <dbReference type="EMBL" id="MBA8916195.1"/>
    </source>
</evidence>
<keyword evidence="1" id="KW-0472">Membrane</keyword>
<protein>
    <submittedName>
        <fullName evidence="2">Uncharacterized protein</fullName>
    </submittedName>
</protein>
<evidence type="ECO:0000313" key="3">
    <source>
        <dbReference type="Proteomes" id="UP000543554"/>
    </source>
</evidence>
<evidence type="ECO:0000256" key="1">
    <source>
        <dbReference type="SAM" id="Phobius"/>
    </source>
</evidence>
<feature type="non-terminal residue" evidence="2">
    <location>
        <position position="1"/>
    </location>
</feature>
<dbReference type="Proteomes" id="UP000543554">
    <property type="component" value="Unassembled WGS sequence"/>
</dbReference>
<sequence length="56" mass="5885">AHFDVGAGVIIEPVVQYVVNPNSFWNPFTARRAKDGFYAGATLVVPLGTLLGLAPG</sequence>
<gene>
    <name evidence="2" type="ORF">HNR51_005314</name>
</gene>
<comment type="caution">
    <text evidence="2">The sequence shown here is derived from an EMBL/GenBank/DDBJ whole genome shotgun (WGS) entry which is preliminary data.</text>
</comment>
<organism evidence="2 3">
    <name type="scientific">Methylorubrum thiocyanatum</name>
    <dbReference type="NCBI Taxonomy" id="47958"/>
    <lineage>
        <taxon>Bacteria</taxon>
        <taxon>Pseudomonadati</taxon>
        <taxon>Pseudomonadota</taxon>
        <taxon>Alphaproteobacteria</taxon>
        <taxon>Hyphomicrobiales</taxon>
        <taxon>Methylobacteriaceae</taxon>
        <taxon>Methylorubrum</taxon>
    </lineage>
</organism>
<dbReference type="EMBL" id="JACJIB010000016">
    <property type="protein sequence ID" value="MBA8916195.1"/>
    <property type="molecule type" value="Genomic_DNA"/>
</dbReference>
<name>A0AA40S853_9HYPH</name>
<feature type="transmembrane region" description="Helical" evidence="1">
    <location>
        <begin position="36"/>
        <end position="54"/>
    </location>
</feature>
<keyword evidence="3" id="KW-1185">Reference proteome</keyword>
<reference evidence="2 3" key="1">
    <citation type="submission" date="2020-08" db="EMBL/GenBank/DDBJ databases">
        <title>Genomic Encyclopedia of Type Strains, Phase IV (KMG-IV): sequencing the most valuable type-strain genomes for metagenomic binning, comparative biology and taxonomic classification.</title>
        <authorList>
            <person name="Goeker M."/>
        </authorList>
    </citation>
    <scope>NUCLEOTIDE SEQUENCE [LARGE SCALE GENOMIC DNA]</scope>
    <source>
        <strain evidence="2 3">DSM 11490</strain>
    </source>
</reference>
<accession>A0AA40S853</accession>
<proteinExistence type="predicted"/>
<keyword evidence="1" id="KW-0812">Transmembrane</keyword>
<dbReference type="AlphaFoldDB" id="A0AA40S853"/>
<keyword evidence="1" id="KW-1133">Transmembrane helix</keyword>